<dbReference type="EMBL" id="JABFAA010000001">
    <property type="protein sequence ID" value="MBA0674322.1"/>
    <property type="molecule type" value="Genomic_DNA"/>
</dbReference>
<dbReference type="GO" id="GO:0005975">
    <property type="term" value="P:carbohydrate metabolic process"/>
    <property type="evidence" value="ECO:0007669"/>
    <property type="project" value="InterPro"/>
</dbReference>
<sequence>MSTRATAEISSGNDSTSGPDGDSTLNFGDDDENMVSDSKHIPVQGHAFETSIVGRNRDKHLRYRTRVFAAECLSYLPEAVGTNPAHFDLSLASRKVANEQVSGDWLVLQVQELISVAYQISTIQFENMRPIGVRLLSSVVDKFETVPDPELPGHFLLEQYQAQLISAVRTALDTSSGPILLEEGLLLATKIMTSGIISGDQAAVKRIFSLLSRPLDDFKDLYYPSFAEWVSCKIKIRLLAAHASLKCYTYAFLRRHQAVVPDEYLALLPLFSRSSSILGKYWISLLKDYSCWNSFLDAIQSPLVSSKLQPCLEEAWPVILQALALDAVPVNVDRNGNSEAAAENMSATSLVSGYSMVELESEEYQFLWGFALLVIFQGQHPALCKQVIPLASAKAKHDGDTPAEDTTSPGLKFYEIVLPVFQFLVTQKFFSAGFLTVNICEELLLVVVFGFGNFDESKDFYSCLPLRASSTWRLHCPLRLNGLIYNLTLPKIVFSYSIYMDNSWNSLAISVLSQIVHNCPEDFLEAENFACLVVELCLGCLFRVFHCASAFSPVQACWEDLLFPLFVAAKTIMRRFQPKKHLHSVALAFLLIGYKFIRQASTELSLSKVTDIVKCVNSLLKKLIDDAPNLGDDAIVHLRNILCTSLDELADLTKDCIEGVHLLHNKRSDLRKLLLLKLAFSIEQIVMLPKIMHEIQCLEGNKDSDPIYFSVLKFCTDCMLTILTDSNLQVLKSVVLKSNNMEDNSSIVFFIGELKSMTKESVVIVGECLQVLMLLQTVSKESDCQRGFMSLFLEAIVMIFSASEDNCSQEVNDIRNTAIRLVSHLAQIPSSAGHLKDVLLLMSETHRQQLQGVIRASVTLNHSVGETKSVAPPLEIKLPVPLEMRREDNALPSATQVKLKQQSEERYSSPLATPIGTNNDDMEEDEEDEDDWDAFHTVKESDLDESIFSALEISTDNSQQYSSSENHNSINNANAEHSEVTIEILSDCLGGGGNREKILSDLAVEELKELSANIEEHTQRRASTETGHNEDAEGSIDVAGDDEQQKESSDNK</sequence>
<proteinExistence type="predicted"/>
<reference evidence="2 3" key="1">
    <citation type="journal article" date="2019" name="Genome Biol. Evol.">
        <title>Insights into the evolution of the New World diploid cottons (Gossypium, subgenus Houzingenia) based on genome sequencing.</title>
        <authorList>
            <person name="Grover C.E."/>
            <person name="Arick M.A. 2nd"/>
            <person name="Thrash A."/>
            <person name="Conover J.L."/>
            <person name="Sanders W.S."/>
            <person name="Peterson D.G."/>
            <person name="Frelichowski J.E."/>
            <person name="Scheffler J.A."/>
            <person name="Scheffler B.E."/>
            <person name="Wendel J.F."/>
        </authorList>
    </citation>
    <scope>NUCLEOTIDE SEQUENCE [LARGE SCALE GENOMIC DNA]</scope>
    <source>
        <strain evidence="2">185</strain>
        <tissue evidence="2">Leaf</tissue>
    </source>
</reference>
<feature type="compositionally biased region" description="Acidic residues" evidence="1">
    <location>
        <begin position="920"/>
        <end position="930"/>
    </location>
</feature>
<feature type="region of interest" description="Disordered" evidence="1">
    <location>
        <begin position="1014"/>
        <end position="1052"/>
    </location>
</feature>
<evidence type="ECO:0000256" key="1">
    <source>
        <dbReference type="SAM" id="MobiDB-lite"/>
    </source>
</evidence>
<gene>
    <name evidence="2" type="ORF">Goari_015925</name>
</gene>
<protein>
    <recommendedName>
        <fullName evidence="4">HEAT repeat-containing protein</fullName>
    </recommendedName>
</protein>
<comment type="caution">
    <text evidence="2">The sequence shown here is derived from an EMBL/GenBank/DDBJ whole genome shotgun (WGS) entry which is preliminary data.</text>
</comment>
<feature type="compositionally biased region" description="Polar residues" evidence="1">
    <location>
        <begin position="1"/>
        <end position="26"/>
    </location>
</feature>
<organism evidence="2 3">
    <name type="scientific">Gossypium aridum</name>
    <name type="common">American cotton</name>
    <name type="synonym">Erioxylum aridum</name>
    <dbReference type="NCBI Taxonomy" id="34290"/>
    <lineage>
        <taxon>Eukaryota</taxon>
        <taxon>Viridiplantae</taxon>
        <taxon>Streptophyta</taxon>
        <taxon>Embryophyta</taxon>
        <taxon>Tracheophyta</taxon>
        <taxon>Spermatophyta</taxon>
        <taxon>Magnoliopsida</taxon>
        <taxon>eudicotyledons</taxon>
        <taxon>Gunneridae</taxon>
        <taxon>Pentapetalae</taxon>
        <taxon>rosids</taxon>
        <taxon>malvids</taxon>
        <taxon>Malvales</taxon>
        <taxon>Malvaceae</taxon>
        <taxon>Malvoideae</taxon>
        <taxon>Gossypium</taxon>
    </lineage>
</organism>
<feature type="region of interest" description="Disordered" evidence="1">
    <location>
        <begin position="1"/>
        <end position="36"/>
    </location>
</feature>
<evidence type="ECO:0000313" key="3">
    <source>
        <dbReference type="Proteomes" id="UP000593577"/>
    </source>
</evidence>
<feature type="region of interest" description="Disordered" evidence="1">
    <location>
        <begin position="887"/>
        <end position="930"/>
    </location>
</feature>
<feature type="compositionally biased region" description="Basic and acidic residues" evidence="1">
    <location>
        <begin position="1014"/>
        <end position="1031"/>
    </location>
</feature>
<dbReference type="InterPro" id="IPR046837">
    <property type="entry name" value="Laa1/Sip1/HEATR5-like_HEAT"/>
</dbReference>
<feature type="non-terminal residue" evidence="2">
    <location>
        <position position="1052"/>
    </location>
</feature>
<dbReference type="AlphaFoldDB" id="A0A7J8WHD8"/>
<evidence type="ECO:0000313" key="2">
    <source>
        <dbReference type="EMBL" id="MBA0674322.1"/>
    </source>
</evidence>
<dbReference type="Pfam" id="PF20210">
    <property type="entry name" value="Laa1_Sip1_HTR5"/>
    <property type="match status" value="1"/>
</dbReference>
<feature type="compositionally biased region" description="Basic and acidic residues" evidence="1">
    <location>
        <begin position="1043"/>
        <end position="1052"/>
    </location>
</feature>
<dbReference type="PANTHER" id="PTHR46975">
    <property type="entry name" value="PROTEIN SWEETIE"/>
    <property type="match status" value="1"/>
</dbReference>
<dbReference type="PANTHER" id="PTHR46975:SF2">
    <property type="entry name" value="PROTEIN SWEETIE"/>
    <property type="match status" value="1"/>
</dbReference>
<keyword evidence="3" id="KW-1185">Reference proteome</keyword>
<dbReference type="Proteomes" id="UP000593577">
    <property type="component" value="Unassembled WGS sequence"/>
</dbReference>
<dbReference type="InterPro" id="IPR044218">
    <property type="entry name" value="SWEETIE"/>
</dbReference>
<accession>A0A7J8WHD8</accession>
<evidence type="ECO:0008006" key="4">
    <source>
        <dbReference type="Google" id="ProtNLM"/>
    </source>
</evidence>
<name>A0A7J8WHD8_GOSAI</name>